<evidence type="ECO:0000313" key="5">
    <source>
        <dbReference type="EMBL" id="KEQ22651.1"/>
    </source>
</evidence>
<dbReference type="Gene3D" id="1.10.10.10">
    <property type="entry name" value="Winged helix-like DNA-binding domain superfamily/Winged helix DNA-binding domain"/>
    <property type="match status" value="1"/>
</dbReference>
<dbReference type="RefSeq" id="WP_036690755.1">
    <property type="nucleotide sequence ID" value="NZ_FYEP01000013.1"/>
</dbReference>
<keyword evidence="1" id="KW-0805">Transcription regulation</keyword>
<dbReference type="SMART" id="SM00345">
    <property type="entry name" value="HTH_GNTR"/>
    <property type="match status" value="1"/>
</dbReference>
<evidence type="ECO:0000256" key="3">
    <source>
        <dbReference type="ARBA" id="ARBA00023163"/>
    </source>
</evidence>
<dbReference type="Pfam" id="PF13377">
    <property type="entry name" value="Peripla_BP_3"/>
    <property type="match status" value="1"/>
</dbReference>
<name>A0A081NW28_9BACL</name>
<dbReference type="CDD" id="cd07377">
    <property type="entry name" value="WHTH_GntR"/>
    <property type="match status" value="1"/>
</dbReference>
<gene>
    <name evidence="5" type="ORF">ET33_22370</name>
</gene>
<dbReference type="CDD" id="cd06267">
    <property type="entry name" value="PBP1_LacI_sugar_binding-like"/>
    <property type="match status" value="1"/>
</dbReference>
<evidence type="ECO:0000256" key="2">
    <source>
        <dbReference type="ARBA" id="ARBA00023125"/>
    </source>
</evidence>
<evidence type="ECO:0000313" key="6">
    <source>
        <dbReference type="Proteomes" id="UP000028123"/>
    </source>
</evidence>
<dbReference type="SUPFAM" id="SSF53822">
    <property type="entry name" value="Periplasmic binding protein-like I"/>
    <property type="match status" value="1"/>
</dbReference>
<protein>
    <submittedName>
        <fullName evidence="5">GntR family transcriptional regulator</fullName>
    </submittedName>
</protein>
<dbReference type="AlphaFoldDB" id="A0A081NW28"/>
<dbReference type="InterPro" id="IPR036390">
    <property type="entry name" value="WH_DNA-bd_sf"/>
</dbReference>
<keyword evidence="3" id="KW-0804">Transcription</keyword>
<evidence type="ECO:0000259" key="4">
    <source>
        <dbReference type="PROSITE" id="PS50949"/>
    </source>
</evidence>
<dbReference type="PANTHER" id="PTHR30146:SF109">
    <property type="entry name" value="HTH-TYPE TRANSCRIPTIONAL REGULATOR GALS"/>
    <property type="match status" value="1"/>
</dbReference>
<reference evidence="5 6" key="1">
    <citation type="submission" date="2014-06" db="EMBL/GenBank/DDBJ databases">
        <title>Draft genome sequence of Paenibacillus sp. MSt1.</title>
        <authorList>
            <person name="Aw Y.K."/>
            <person name="Ong K.S."/>
            <person name="Gan H.M."/>
            <person name="Lee S.M."/>
        </authorList>
    </citation>
    <scope>NUCLEOTIDE SEQUENCE [LARGE SCALE GENOMIC DNA]</scope>
    <source>
        <strain evidence="5 6">MSt1</strain>
    </source>
</reference>
<dbReference type="EMBL" id="JNVM01000033">
    <property type="protein sequence ID" value="KEQ22651.1"/>
    <property type="molecule type" value="Genomic_DNA"/>
</dbReference>
<dbReference type="PANTHER" id="PTHR30146">
    <property type="entry name" value="LACI-RELATED TRANSCRIPTIONAL REPRESSOR"/>
    <property type="match status" value="1"/>
</dbReference>
<dbReference type="Pfam" id="PF00392">
    <property type="entry name" value="GntR"/>
    <property type="match status" value="1"/>
</dbReference>
<evidence type="ECO:0000256" key="1">
    <source>
        <dbReference type="ARBA" id="ARBA00023015"/>
    </source>
</evidence>
<dbReference type="InterPro" id="IPR028082">
    <property type="entry name" value="Peripla_BP_I"/>
</dbReference>
<dbReference type="OrthoDB" id="457376at2"/>
<feature type="domain" description="HTH gntR-type" evidence="4">
    <location>
        <begin position="6"/>
        <end position="74"/>
    </location>
</feature>
<dbReference type="Proteomes" id="UP000028123">
    <property type="component" value="Unassembled WGS sequence"/>
</dbReference>
<sequence>MQSERQPLYVQIQEHFKQLISSGKLIDGDRIPSEKELIARFNVSRITVANALAQLAKDGWIYRIPGRGSFVGSGEGTSISPQAGDLQAKKGVQSVATGSPIDRPEAGVRRMVGLLIPSMDDYFALRLVQGIVNALNDTGYYLATVLTHNSKEREREAIVELTRMGAAGLIIFPVDAETYNEEILALKMNKFPFVLIDRYLPGVETNFVCSDSALGAKLAVSHLWELGHRRIAICSDSPLPTVSVDERIAGYMEALKEQGAMIDPSLILTDFRIDDFRLDERHPLYRHLQSQSATAYIALNAKLGIHLAILARQLGLRAPDDLSILTFDDPSPGLEEPGRYTHVAQSEGEIGSKAAEILIRLLDRPQDKDKDNGQYTKIILRPELVVRGSTGPVKLS</sequence>
<dbReference type="SUPFAM" id="SSF46785">
    <property type="entry name" value="Winged helix' DNA-binding domain"/>
    <property type="match status" value="1"/>
</dbReference>
<dbReference type="GO" id="GO:0000976">
    <property type="term" value="F:transcription cis-regulatory region binding"/>
    <property type="evidence" value="ECO:0007669"/>
    <property type="project" value="TreeGrafter"/>
</dbReference>
<dbReference type="InterPro" id="IPR000524">
    <property type="entry name" value="Tscrpt_reg_HTH_GntR"/>
</dbReference>
<dbReference type="eggNOG" id="COG1609">
    <property type="taxonomic scope" value="Bacteria"/>
</dbReference>
<comment type="caution">
    <text evidence="5">The sequence shown here is derived from an EMBL/GenBank/DDBJ whole genome shotgun (WGS) entry which is preliminary data.</text>
</comment>
<dbReference type="Gene3D" id="3.40.50.2300">
    <property type="match status" value="2"/>
</dbReference>
<accession>A0A081NW28</accession>
<dbReference type="PRINTS" id="PR00035">
    <property type="entry name" value="HTHGNTR"/>
</dbReference>
<keyword evidence="6" id="KW-1185">Reference proteome</keyword>
<proteinExistence type="predicted"/>
<keyword evidence="2" id="KW-0238">DNA-binding</keyword>
<organism evidence="5 6">
    <name type="scientific">Paenibacillus tyrfis</name>
    <dbReference type="NCBI Taxonomy" id="1501230"/>
    <lineage>
        <taxon>Bacteria</taxon>
        <taxon>Bacillati</taxon>
        <taxon>Bacillota</taxon>
        <taxon>Bacilli</taxon>
        <taxon>Bacillales</taxon>
        <taxon>Paenibacillaceae</taxon>
        <taxon>Paenibacillus</taxon>
    </lineage>
</organism>
<dbReference type="GO" id="GO:0003700">
    <property type="term" value="F:DNA-binding transcription factor activity"/>
    <property type="evidence" value="ECO:0007669"/>
    <property type="project" value="InterPro"/>
</dbReference>
<dbReference type="InterPro" id="IPR036388">
    <property type="entry name" value="WH-like_DNA-bd_sf"/>
</dbReference>
<dbReference type="InterPro" id="IPR046335">
    <property type="entry name" value="LacI/GalR-like_sensor"/>
</dbReference>
<dbReference type="PROSITE" id="PS50949">
    <property type="entry name" value="HTH_GNTR"/>
    <property type="match status" value="1"/>
</dbReference>